<dbReference type="InterPro" id="IPR017927">
    <property type="entry name" value="FAD-bd_FR_type"/>
</dbReference>
<dbReference type="Pfam" id="PF00175">
    <property type="entry name" value="NAD_binding_1"/>
    <property type="match status" value="1"/>
</dbReference>
<dbReference type="GO" id="GO:0046872">
    <property type="term" value="F:metal ion binding"/>
    <property type="evidence" value="ECO:0007669"/>
    <property type="project" value="UniProtKB-KW"/>
</dbReference>
<dbReference type="PROSITE" id="PS00197">
    <property type="entry name" value="2FE2S_FER_1"/>
    <property type="match status" value="1"/>
</dbReference>
<dbReference type="InterPro" id="IPR001433">
    <property type="entry name" value="OxRdtase_FAD/NAD-bd"/>
</dbReference>
<dbReference type="InterPro" id="IPR036010">
    <property type="entry name" value="2Fe-2S_ferredoxin-like_sf"/>
</dbReference>
<dbReference type="SUPFAM" id="SSF52343">
    <property type="entry name" value="Ferredoxin reductase-like, C-terminal NADP-linked domain"/>
    <property type="match status" value="1"/>
</dbReference>
<organism evidence="9 10">
    <name type="scientific">Ramlibacter aurantiacus</name>
    <dbReference type="NCBI Taxonomy" id="2801330"/>
    <lineage>
        <taxon>Bacteria</taxon>
        <taxon>Pseudomonadati</taxon>
        <taxon>Pseudomonadota</taxon>
        <taxon>Betaproteobacteria</taxon>
        <taxon>Burkholderiales</taxon>
        <taxon>Comamonadaceae</taxon>
        <taxon>Ramlibacter</taxon>
    </lineage>
</organism>
<evidence type="ECO:0000313" key="9">
    <source>
        <dbReference type="EMBL" id="MBL0419067.1"/>
    </source>
</evidence>
<dbReference type="RefSeq" id="WP_201682122.1">
    <property type="nucleotide sequence ID" value="NZ_JAEQNA010000001.1"/>
</dbReference>
<gene>
    <name evidence="9" type="ORF">JI739_01785</name>
</gene>
<dbReference type="Proteomes" id="UP000613011">
    <property type="component" value="Unassembled WGS sequence"/>
</dbReference>
<dbReference type="InterPro" id="IPR050415">
    <property type="entry name" value="MRET"/>
</dbReference>
<dbReference type="PROSITE" id="PS51085">
    <property type="entry name" value="2FE2S_FER_2"/>
    <property type="match status" value="1"/>
</dbReference>
<evidence type="ECO:0000256" key="5">
    <source>
        <dbReference type="ARBA" id="ARBA00023004"/>
    </source>
</evidence>
<evidence type="ECO:0000313" key="10">
    <source>
        <dbReference type="Proteomes" id="UP000613011"/>
    </source>
</evidence>
<comment type="caution">
    <text evidence="9">The sequence shown here is derived from an EMBL/GenBank/DDBJ whole genome shotgun (WGS) entry which is preliminary data.</text>
</comment>
<keyword evidence="10" id="KW-1185">Reference proteome</keyword>
<dbReference type="EMBL" id="JAEQNA010000001">
    <property type="protein sequence ID" value="MBL0419067.1"/>
    <property type="molecule type" value="Genomic_DNA"/>
</dbReference>
<feature type="domain" description="2Fe-2S ferredoxin-type" evidence="7">
    <location>
        <begin position="230"/>
        <end position="317"/>
    </location>
</feature>
<dbReference type="PRINTS" id="PR00409">
    <property type="entry name" value="PHDIOXRDTASE"/>
</dbReference>
<sequence>MSAEIDAVVHGVRAVARDVVAITLRHAHGQPLPGATPGAHIDLELPNGQVRQYSLVDAAGAARQDEYVVAVGWDAASRGGSHWIHEKLKVGQRLRIGTPRNLFEMDAAHRKVLLVAGGIGITPIYAMARHAAAQGLDWSLVACARSAPRLAYLEELRALAGPRLRTHFDDEQGRPIDLAGLLVERLWDAVYACGPAPMLDAIGAATAHWSPGHVRLERFQAAEVDAGERRRFELVLARRGVSTQVDSREGVLDALERLGVDHPWACREGLCGTCEAGVVEGEVQHLDQVLAPAEKAAQRRMMVCVSRCAGPRLVLDL</sequence>
<evidence type="ECO:0000259" key="7">
    <source>
        <dbReference type="PROSITE" id="PS51085"/>
    </source>
</evidence>
<keyword evidence="3" id="KW-0479">Metal-binding</keyword>
<dbReference type="InterPro" id="IPR001041">
    <property type="entry name" value="2Fe-2S_ferredoxin-type"/>
</dbReference>
<accession>A0A936ZDR4</accession>
<evidence type="ECO:0000259" key="8">
    <source>
        <dbReference type="PROSITE" id="PS51384"/>
    </source>
</evidence>
<keyword evidence="2" id="KW-0001">2Fe-2S</keyword>
<dbReference type="Gene3D" id="2.40.30.10">
    <property type="entry name" value="Translation factors"/>
    <property type="match status" value="1"/>
</dbReference>
<dbReference type="CDD" id="cd00207">
    <property type="entry name" value="fer2"/>
    <property type="match status" value="1"/>
</dbReference>
<name>A0A936ZDR4_9BURK</name>
<evidence type="ECO:0000256" key="6">
    <source>
        <dbReference type="ARBA" id="ARBA00023014"/>
    </source>
</evidence>
<dbReference type="Gene3D" id="3.10.20.30">
    <property type="match status" value="1"/>
</dbReference>
<dbReference type="Pfam" id="PF00111">
    <property type="entry name" value="Fer2"/>
    <property type="match status" value="1"/>
</dbReference>
<dbReference type="PROSITE" id="PS51384">
    <property type="entry name" value="FAD_FR"/>
    <property type="match status" value="1"/>
</dbReference>
<dbReference type="InterPro" id="IPR017938">
    <property type="entry name" value="Riboflavin_synthase-like_b-brl"/>
</dbReference>
<dbReference type="GO" id="GO:0051537">
    <property type="term" value="F:2 iron, 2 sulfur cluster binding"/>
    <property type="evidence" value="ECO:0007669"/>
    <property type="project" value="UniProtKB-KW"/>
</dbReference>
<proteinExistence type="predicted"/>
<dbReference type="InterPro" id="IPR012675">
    <property type="entry name" value="Beta-grasp_dom_sf"/>
</dbReference>
<keyword evidence="5" id="KW-0408">Iron</keyword>
<feature type="domain" description="FAD-binding FR-type" evidence="8">
    <location>
        <begin position="2"/>
        <end position="106"/>
    </location>
</feature>
<dbReference type="InterPro" id="IPR006058">
    <property type="entry name" value="2Fe2S_fd_BS"/>
</dbReference>
<dbReference type="SUPFAM" id="SSF54292">
    <property type="entry name" value="2Fe-2S ferredoxin-like"/>
    <property type="match status" value="1"/>
</dbReference>
<evidence type="ECO:0000256" key="4">
    <source>
        <dbReference type="ARBA" id="ARBA00023002"/>
    </source>
</evidence>
<reference evidence="9" key="1">
    <citation type="submission" date="2021-01" db="EMBL/GenBank/DDBJ databases">
        <title>Ramlibacter sp. strain AW1 16S ribosomal RNA gene Genome sequencing and assembly.</title>
        <authorList>
            <person name="Kang M."/>
        </authorList>
    </citation>
    <scope>NUCLEOTIDE SEQUENCE</scope>
    <source>
        <strain evidence="9">AW1</strain>
    </source>
</reference>
<keyword evidence="6" id="KW-0411">Iron-sulfur</keyword>
<evidence type="ECO:0000256" key="2">
    <source>
        <dbReference type="ARBA" id="ARBA00022714"/>
    </source>
</evidence>
<keyword evidence="4" id="KW-0560">Oxidoreductase</keyword>
<dbReference type="SUPFAM" id="SSF63380">
    <property type="entry name" value="Riboflavin synthase domain-like"/>
    <property type="match status" value="1"/>
</dbReference>
<evidence type="ECO:0000256" key="1">
    <source>
        <dbReference type="ARBA" id="ARBA00022630"/>
    </source>
</evidence>
<dbReference type="CDD" id="cd06185">
    <property type="entry name" value="PDR_like"/>
    <property type="match status" value="1"/>
</dbReference>
<dbReference type="AlphaFoldDB" id="A0A936ZDR4"/>
<dbReference type="InterPro" id="IPR039261">
    <property type="entry name" value="FNR_nucleotide-bd"/>
</dbReference>
<keyword evidence="1" id="KW-0285">Flavoprotein</keyword>
<dbReference type="GO" id="GO:0016491">
    <property type="term" value="F:oxidoreductase activity"/>
    <property type="evidence" value="ECO:0007669"/>
    <property type="project" value="UniProtKB-KW"/>
</dbReference>
<dbReference type="PANTHER" id="PTHR47354">
    <property type="entry name" value="NADH OXIDOREDUCTASE HCR"/>
    <property type="match status" value="1"/>
</dbReference>
<evidence type="ECO:0000256" key="3">
    <source>
        <dbReference type="ARBA" id="ARBA00022723"/>
    </source>
</evidence>
<protein>
    <submittedName>
        <fullName evidence="9">Oxidoreductase</fullName>
    </submittedName>
</protein>
<dbReference type="PANTHER" id="PTHR47354:SF1">
    <property type="entry name" value="CARNITINE MONOOXYGENASE REDUCTASE SUBUNIT"/>
    <property type="match status" value="1"/>
</dbReference>
<dbReference type="Gene3D" id="3.40.50.80">
    <property type="entry name" value="Nucleotide-binding domain of ferredoxin-NADP reductase (FNR) module"/>
    <property type="match status" value="1"/>
</dbReference>